<feature type="chain" id="PRO_5012754935" evidence="2">
    <location>
        <begin position="24"/>
        <end position="341"/>
    </location>
</feature>
<dbReference type="Pfam" id="PF03401">
    <property type="entry name" value="TctC"/>
    <property type="match status" value="1"/>
</dbReference>
<organism evidence="3 4">
    <name type="scientific">Bordetella genomosp. 8</name>
    <dbReference type="NCBI Taxonomy" id="1416806"/>
    <lineage>
        <taxon>Bacteria</taxon>
        <taxon>Pseudomonadati</taxon>
        <taxon>Pseudomonadota</taxon>
        <taxon>Betaproteobacteria</taxon>
        <taxon>Burkholderiales</taxon>
        <taxon>Alcaligenaceae</taxon>
        <taxon>Bordetella</taxon>
    </lineage>
</organism>
<dbReference type="Proteomes" id="UP000194151">
    <property type="component" value="Chromosome"/>
</dbReference>
<keyword evidence="2" id="KW-0732">Signal</keyword>
<protein>
    <submittedName>
        <fullName evidence="3">Twin-arginine translocation pathway signal</fullName>
    </submittedName>
</protein>
<keyword evidence="4" id="KW-1185">Reference proteome</keyword>
<dbReference type="AlphaFoldDB" id="A0A1W6YMJ4"/>
<dbReference type="InterPro" id="IPR042100">
    <property type="entry name" value="Bug_dom1"/>
</dbReference>
<evidence type="ECO:0000256" key="1">
    <source>
        <dbReference type="ARBA" id="ARBA00006987"/>
    </source>
</evidence>
<name>A0A1W6YMJ4_9BORD</name>
<dbReference type="EMBL" id="CP021108">
    <property type="protein sequence ID" value="ARP82287.1"/>
    <property type="molecule type" value="Genomic_DNA"/>
</dbReference>
<reference evidence="3 4" key="1">
    <citation type="submission" date="2017-05" db="EMBL/GenBank/DDBJ databases">
        <title>Complete and WGS of Bordetella genogroups.</title>
        <authorList>
            <person name="Spilker T."/>
            <person name="LiPuma J."/>
        </authorList>
    </citation>
    <scope>NUCLEOTIDE SEQUENCE [LARGE SCALE GENOMIC DNA]</scope>
    <source>
        <strain evidence="3 4">AU19157</strain>
    </source>
</reference>
<evidence type="ECO:0000313" key="4">
    <source>
        <dbReference type="Proteomes" id="UP000194151"/>
    </source>
</evidence>
<dbReference type="Gene3D" id="3.40.190.10">
    <property type="entry name" value="Periplasmic binding protein-like II"/>
    <property type="match status" value="1"/>
</dbReference>
<gene>
    <name evidence="3" type="ORF">CAL12_16665</name>
</gene>
<dbReference type="Gene3D" id="3.40.190.150">
    <property type="entry name" value="Bordetella uptake gene, domain 1"/>
    <property type="match status" value="1"/>
</dbReference>
<dbReference type="KEGG" id="bgv:CAL12_16665"/>
<proteinExistence type="inferred from homology"/>
<dbReference type="STRING" id="1416806.CAL12_16665"/>
<dbReference type="PANTHER" id="PTHR42928:SF5">
    <property type="entry name" value="BLR1237 PROTEIN"/>
    <property type="match status" value="1"/>
</dbReference>
<feature type="signal peptide" evidence="2">
    <location>
        <begin position="1"/>
        <end position="23"/>
    </location>
</feature>
<evidence type="ECO:0000313" key="3">
    <source>
        <dbReference type="EMBL" id="ARP82287.1"/>
    </source>
</evidence>
<dbReference type="InterPro" id="IPR005064">
    <property type="entry name" value="BUG"/>
</dbReference>
<dbReference type="PIRSF" id="PIRSF017082">
    <property type="entry name" value="YflP"/>
    <property type="match status" value="1"/>
</dbReference>
<dbReference type="CDD" id="cd07012">
    <property type="entry name" value="PBP2_Bug_TTT"/>
    <property type="match status" value="1"/>
</dbReference>
<dbReference type="RefSeq" id="WP_232464546.1">
    <property type="nucleotide sequence ID" value="NZ_CP021108.1"/>
</dbReference>
<comment type="similarity">
    <text evidence="1">Belongs to the UPF0065 (bug) family.</text>
</comment>
<dbReference type="PANTHER" id="PTHR42928">
    <property type="entry name" value="TRICARBOXYLATE-BINDING PROTEIN"/>
    <property type="match status" value="1"/>
</dbReference>
<accession>A0A1W6YMJ4</accession>
<evidence type="ECO:0000256" key="2">
    <source>
        <dbReference type="SAM" id="SignalP"/>
    </source>
</evidence>
<dbReference type="SUPFAM" id="SSF53850">
    <property type="entry name" value="Periplasmic binding protein-like II"/>
    <property type="match status" value="1"/>
</dbReference>
<sequence>MKKRQFLTSGLGMVALAMTPVLARAQAVAQSPNPSPNQNRTPAFPPFKTATIVVGFAAGGASDAAARIIARKLTDDLGIPVVVENKPGAGGNIAHQYAAHQSPTDGSSILFGSVGPLAIAPHFMPLQYDPVKDLAPITMGVNFPNVLVVNSSLPIKTFAEFMAYAKANPGKIDFASTGHGSASHMAGELLIDMAKVDIVHIPYKGGAPAFQDLMGGRVAAYFSTLATAQPGIDAGKLVPLATTGLKRMAALPDLPTIAETYPGYNATNWYAFVASSKVPVAVLDAWNAALVKVLKSPDVVAALDKHGLPPAPGSRQELAEEIARESAMWGRVIRDRNIKPA</sequence>